<dbReference type="Pfam" id="PF07995">
    <property type="entry name" value="GSDH"/>
    <property type="match status" value="1"/>
</dbReference>
<feature type="signal peptide" evidence="1">
    <location>
        <begin position="1"/>
        <end position="22"/>
    </location>
</feature>
<keyword evidence="4" id="KW-1185">Reference proteome</keyword>
<reference evidence="4" key="1">
    <citation type="journal article" date="2019" name="Int. J. Syst. Evol. Microbiol.">
        <title>The Global Catalogue of Microorganisms (GCM) 10K type strain sequencing project: providing services to taxonomists for standard genome sequencing and annotation.</title>
        <authorList>
            <consortium name="The Broad Institute Genomics Platform"/>
            <consortium name="The Broad Institute Genome Sequencing Center for Infectious Disease"/>
            <person name="Wu L."/>
            <person name="Ma J."/>
        </authorList>
    </citation>
    <scope>NUCLEOTIDE SEQUENCE [LARGE SCALE GENOMIC DNA]</scope>
    <source>
        <strain evidence="4">JCM 12398</strain>
    </source>
</reference>
<evidence type="ECO:0000313" key="3">
    <source>
        <dbReference type="EMBL" id="GAA1420034.1"/>
    </source>
</evidence>
<dbReference type="Proteomes" id="UP001501266">
    <property type="component" value="Unassembled WGS sequence"/>
</dbReference>
<dbReference type="Gene3D" id="2.120.10.30">
    <property type="entry name" value="TolB, C-terminal domain"/>
    <property type="match status" value="1"/>
</dbReference>
<name>A0ABP4JI57_9MICO</name>
<dbReference type="PANTHER" id="PTHR19328:SF13">
    <property type="entry name" value="HIPL1 PROTEIN"/>
    <property type="match status" value="1"/>
</dbReference>
<feature type="chain" id="PRO_5045122019" evidence="1">
    <location>
        <begin position="23"/>
        <end position="370"/>
    </location>
</feature>
<gene>
    <name evidence="3" type="ORF">GCM10009640_08840</name>
</gene>
<evidence type="ECO:0000259" key="2">
    <source>
        <dbReference type="Pfam" id="PF07995"/>
    </source>
</evidence>
<evidence type="ECO:0000313" key="4">
    <source>
        <dbReference type="Proteomes" id="UP001501266"/>
    </source>
</evidence>
<evidence type="ECO:0000256" key="1">
    <source>
        <dbReference type="SAM" id="SignalP"/>
    </source>
</evidence>
<comment type="caution">
    <text evidence="3">The sequence shown here is derived from an EMBL/GenBank/DDBJ whole genome shotgun (WGS) entry which is preliminary data.</text>
</comment>
<accession>A0ABP4JI57</accession>
<dbReference type="InterPro" id="IPR012938">
    <property type="entry name" value="Glc/Sorbosone_DH"/>
</dbReference>
<dbReference type="SUPFAM" id="SSF50952">
    <property type="entry name" value="Soluble quinoprotein glucose dehydrogenase"/>
    <property type="match status" value="1"/>
</dbReference>
<protein>
    <submittedName>
        <fullName evidence="3">PQQ-dependent sugar dehydrogenase</fullName>
    </submittedName>
</protein>
<dbReference type="RefSeq" id="WP_343917715.1">
    <property type="nucleotide sequence ID" value="NZ_BAAAKK010000001.1"/>
</dbReference>
<keyword evidence="1" id="KW-0732">Signal</keyword>
<dbReference type="EMBL" id="BAAAKK010000001">
    <property type="protein sequence ID" value="GAA1420034.1"/>
    <property type="molecule type" value="Genomic_DNA"/>
</dbReference>
<dbReference type="PROSITE" id="PS51257">
    <property type="entry name" value="PROKAR_LIPOPROTEIN"/>
    <property type="match status" value="1"/>
</dbReference>
<dbReference type="InterPro" id="IPR011042">
    <property type="entry name" value="6-blade_b-propeller_TolB-like"/>
</dbReference>
<feature type="domain" description="Glucose/Sorbosone dehydrogenase" evidence="2">
    <location>
        <begin position="65"/>
        <end position="355"/>
    </location>
</feature>
<dbReference type="InterPro" id="IPR011041">
    <property type="entry name" value="Quinoprot_gluc/sorb_DH_b-prop"/>
</dbReference>
<dbReference type="PANTHER" id="PTHR19328">
    <property type="entry name" value="HEDGEHOG-INTERACTING PROTEIN"/>
    <property type="match status" value="1"/>
</dbReference>
<organism evidence="3 4">
    <name type="scientific">Agrococcus citreus</name>
    <dbReference type="NCBI Taxonomy" id="84643"/>
    <lineage>
        <taxon>Bacteria</taxon>
        <taxon>Bacillati</taxon>
        <taxon>Actinomycetota</taxon>
        <taxon>Actinomycetes</taxon>
        <taxon>Micrococcales</taxon>
        <taxon>Microbacteriaceae</taxon>
        <taxon>Agrococcus</taxon>
    </lineage>
</organism>
<sequence>MRLPAGLAVTAVLLGATACAPAGPAPQPSISAVASAAPPEPAASASRMPFEVGSIAAPATVATGLQSPWSVAFTDSGGALVSERDTGAIVELSPSGQPTTIAQIAGVAHGGEGGLLGIAIGDGHLYAYVTTADDNRVLRASLTGEPGGLALGQPETVLEGLPAAGNHNGGRIAFGPDGMLYVTAGDAGQPSRAQDPASLAGKILRLEPDGSIPADNPTPGSAVYSLGHRNPQGIAWADDGSLWATEFGQDTWDELNRIEPGANYGWPVVEGAAGDARFADPVQQWAPSEASPSGMAHADGRLWIANLRGQSLREVDLDAPGESTVHWLAELGRMRDVVLAPDGALWAVTGNTDGRGAPAEGDDRILAFAP</sequence>
<proteinExistence type="predicted"/>